<organism evidence="1 2">
    <name type="scientific">Trametes sanguinea</name>
    <dbReference type="NCBI Taxonomy" id="158606"/>
    <lineage>
        <taxon>Eukaryota</taxon>
        <taxon>Fungi</taxon>
        <taxon>Dikarya</taxon>
        <taxon>Basidiomycota</taxon>
        <taxon>Agaricomycotina</taxon>
        <taxon>Agaricomycetes</taxon>
        <taxon>Polyporales</taxon>
        <taxon>Polyporaceae</taxon>
        <taxon>Trametes</taxon>
    </lineage>
</organism>
<protein>
    <submittedName>
        <fullName evidence="1">Uncharacterized protein</fullName>
    </submittedName>
</protein>
<reference evidence="1" key="1">
    <citation type="submission" date="2022-08" db="EMBL/GenBank/DDBJ databases">
        <title>Genome Sequence of Pycnoporus sanguineus.</title>
        <authorList>
            <person name="Buettner E."/>
        </authorList>
    </citation>
    <scope>NUCLEOTIDE SEQUENCE</scope>
    <source>
        <strain evidence="1">CG-C14</strain>
    </source>
</reference>
<proteinExistence type="predicted"/>
<comment type="caution">
    <text evidence="1">The sequence shown here is derived from an EMBL/GenBank/DDBJ whole genome shotgun (WGS) entry which is preliminary data.</text>
</comment>
<dbReference type="Proteomes" id="UP001144978">
    <property type="component" value="Unassembled WGS sequence"/>
</dbReference>
<name>A0ACC1MCJ4_9APHY</name>
<accession>A0ACC1MCJ4</accession>
<keyword evidence="2" id="KW-1185">Reference proteome</keyword>
<dbReference type="EMBL" id="JANSHE010007892">
    <property type="protein sequence ID" value="KAJ2955471.1"/>
    <property type="molecule type" value="Genomic_DNA"/>
</dbReference>
<sequence length="183" mass="20311">MPASGRPEEEFDLTIIDQKQDPRPTSNRDKLVNPDDDRDSNDSDDTVTDTDSEDEFDWEAEDDAKSQMAAASIKARRGYAVYRAFMKLPKVIRVLLVGGIGAAILITPLLVVNLRFNTSVVKAQVHVWSLWLAITWAAGVATFVVVDAIPHLVLVVLRIITEAVEIEKEFLTGAKRCRCRSSA</sequence>
<evidence type="ECO:0000313" key="2">
    <source>
        <dbReference type="Proteomes" id="UP001144978"/>
    </source>
</evidence>
<gene>
    <name evidence="1" type="ORF">NUW54_g14733</name>
</gene>
<evidence type="ECO:0000313" key="1">
    <source>
        <dbReference type="EMBL" id="KAJ2955471.1"/>
    </source>
</evidence>